<evidence type="ECO:0000313" key="2">
    <source>
        <dbReference type="EMBL" id="RIB28598.1"/>
    </source>
</evidence>
<name>A0A397W312_9GLOM</name>
<dbReference type="EMBL" id="QKWP01000061">
    <property type="protein sequence ID" value="RIB28598.1"/>
    <property type="molecule type" value="Genomic_DNA"/>
</dbReference>
<evidence type="ECO:0000313" key="3">
    <source>
        <dbReference type="Proteomes" id="UP000266673"/>
    </source>
</evidence>
<dbReference type="InterPro" id="IPR003034">
    <property type="entry name" value="SAP_dom"/>
</dbReference>
<dbReference type="AlphaFoldDB" id="A0A397W312"/>
<comment type="caution">
    <text evidence="2">The sequence shown here is derived from an EMBL/GenBank/DDBJ whole genome shotgun (WGS) entry which is preliminary data.</text>
</comment>
<keyword evidence="3" id="KW-1185">Reference proteome</keyword>
<protein>
    <recommendedName>
        <fullName evidence="1">SAP domain-containing protein</fullName>
    </recommendedName>
</protein>
<feature type="domain" description="SAP" evidence="1">
    <location>
        <begin position="51"/>
        <end position="85"/>
    </location>
</feature>
<evidence type="ECO:0000259" key="1">
    <source>
        <dbReference type="PROSITE" id="PS50800"/>
    </source>
</evidence>
<reference evidence="2 3" key="1">
    <citation type="submission" date="2018-06" db="EMBL/GenBank/DDBJ databases">
        <title>Comparative genomics reveals the genomic features of Rhizophagus irregularis, R. cerebriforme, R. diaphanum and Gigaspora rosea, and their symbiotic lifestyle signature.</title>
        <authorList>
            <person name="Morin E."/>
            <person name="San Clemente H."/>
            <person name="Chen E.C.H."/>
            <person name="De La Providencia I."/>
            <person name="Hainaut M."/>
            <person name="Kuo A."/>
            <person name="Kohler A."/>
            <person name="Murat C."/>
            <person name="Tang N."/>
            <person name="Roy S."/>
            <person name="Loubradou J."/>
            <person name="Henrissat B."/>
            <person name="Grigoriev I.V."/>
            <person name="Corradi N."/>
            <person name="Roux C."/>
            <person name="Martin F.M."/>
        </authorList>
    </citation>
    <scope>NUCLEOTIDE SEQUENCE [LARGE SCALE GENOMIC DNA]</scope>
    <source>
        <strain evidence="2 3">DAOM 194757</strain>
    </source>
</reference>
<sequence length="311" mass="34847">MRFCVGDYMVKLSKDEDENEVQEVLPAMLALESGEGYDVEESSHQGLKSTLEQLLVETLKLLYNGEGLSEVGVKRDLVERLVKRVVSKSKRKERIDDDDQGNNVWGENNGNSDLQFLALERSLEKSIQATLEKAVGEIKRSVQVMQNSEERRILDNTLVNRDWEMIGKVHDVAATQAFTLRVAKKEGWNVAAGIRDLLDDDPIEDGKSEMLGVFFPNGPREMGAIASNPMAHWSMPGIRIPGGLSKGSMGRRKLEVGQLSVFRLREENGTAMAGLALHVQEYLRAVVRVHKKKGFKSPVEDFGVREVLREI</sequence>
<dbReference type="Proteomes" id="UP000266673">
    <property type="component" value="Unassembled WGS sequence"/>
</dbReference>
<organism evidence="2 3">
    <name type="scientific">Gigaspora rosea</name>
    <dbReference type="NCBI Taxonomy" id="44941"/>
    <lineage>
        <taxon>Eukaryota</taxon>
        <taxon>Fungi</taxon>
        <taxon>Fungi incertae sedis</taxon>
        <taxon>Mucoromycota</taxon>
        <taxon>Glomeromycotina</taxon>
        <taxon>Glomeromycetes</taxon>
        <taxon>Diversisporales</taxon>
        <taxon>Gigasporaceae</taxon>
        <taxon>Gigaspora</taxon>
    </lineage>
</organism>
<gene>
    <name evidence="2" type="ORF">C2G38_2157588</name>
</gene>
<proteinExistence type="predicted"/>
<accession>A0A397W312</accession>
<dbReference type="PROSITE" id="PS50800">
    <property type="entry name" value="SAP"/>
    <property type="match status" value="1"/>
</dbReference>